<accession>A0A0U5H0L4</accession>
<feature type="transmembrane region" description="Helical" evidence="1">
    <location>
        <begin position="76"/>
        <end position="103"/>
    </location>
</feature>
<evidence type="ECO:0000256" key="1">
    <source>
        <dbReference type="SAM" id="Phobius"/>
    </source>
</evidence>
<proteinExistence type="predicted"/>
<organism evidence="2 3">
    <name type="scientific">Halobacterium hubeiense</name>
    <dbReference type="NCBI Taxonomy" id="1407499"/>
    <lineage>
        <taxon>Archaea</taxon>
        <taxon>Methanobacteriati</taxon>
        <taxon>Methanobacteriota</taxon>
        <taxon>Stenosarchaea group</taxon>
        <taxon>Halobacteria</taxon>
        <taxon>Halobacteriales</taxon>
        <taxon>Halobacteriaceae</taxon>
        <taxon>Halobacterium</taxon>
    </lineage>
</organism>
<dbReference type="OrthoDB" id="253358at2157"/>
<gene>
    <name evidence="2" type="ORF">HHUB_2475</name>
</gene>
<keyword evidence="1" id="KW-1133">Transmembrane helix</keyword>
<protein>
    <submittedName>
        <fullName evidence="2">Uncharacterized protein</fullName>
    </submittedName>
</protein>
<dbReference type="KEGG" id="hhb:Hhub_2475"/>
<keyword evidence="3" id="KW-1185">Reference proteome</keyword>
<dbReference type="GeneID" id="91109918"/>
<evidence type="ECO:0000313" key="2">
    <source>
        <dbReference type="EMBL" id="CQH57064.1"/>
    </source>
</evidence>
<dbReference type="EMBL" id="LN831302">
    <property type="protein sequence ID" value="CQH57064.1"/>
    <property type="molecule type" value="Genomic_DNA"/>
</dbReference>
<feature type="transmembrane region" description="Helical" evidence="1">
    <location>
        <begin position="46"/>
        <end position="64"/>
    </location>
</feature>
<dbReference type="AlphaFoldDB" id="A0A0U5H0L4"/>
<dbReference type="RefSeq" id="WP_059056917.1">
    <property type="nucleotide sequence ID" value="NZ_CEML01000001.1"/>
</dbReference>
<sequence>MNTQQRAAALGLVAGVVHTLVVLVALESLTGGFTTSTGRLFLQSLASTLVSLAVIPGVPLYGAWRMRVRESPTRHAALVGVGAGVAVAVSYPLVTAASVGAPFGEALGIRLVGPYLVNGLSPAVYSGVAALAGFLLAGRNA</sequence>
<keyword evidence="1" id="KW-0812">Transmembrane</keyword>
<reference evidence="3" key="1">
    <citation type="journal article" date="2016" name="Environ. Microbiol.">
        <title>The complete genome of a viable archaeum isolated from 123-million-year-old rock salt.</title>
        <authorList>
            <person name="Jaakkola S.T."/>
            <person name="Pfeiffer F."/>
            <person name="Ravantti J.J."/>
            <person name="Guo Q."/>
            <person name="Liu Y."/>
            <person name="Chen X."/>
            <person name="Ma H."/>
            <person name="Yang C."/>
            <person name="Oksanen H.M."/>
            <person name="Bamford D.H."/>
        </authorList>
    </citation>
    <scope>NUCLEOTIDE SEQUENCE</scope>
    <source>
        <strain evidence="3">JI20-1</strain>
    </source>
</reference>
<dbReference type="Proteomes" id="UP000066737">
    <property type="component" value="Chromosome I"/>
</dbReference>
<feature type="transmembrane region" description="Helical" evidence="1">
    <location>
        <begin position="7"/>
        <end position="26"/>
    </location>
</feature>
<evidence type="ECO:0000313" key="3">
    <source>
        <dbReference type="Proteomes" id="UP000066737"/>
    </source>
</evidence>
<keyword evidence="1" id="KW-0472">Membrane</keyword>
<feature type="transmembrane region" description="Helical" evidence="1">
    <location>
        <begin position="115"/>
        <end position="137"/>
    </location>
</feature>
<dbReference type="STRING" id="1407499.HHUB_2475"/>
<name>A0A0U5H0L4_9EURY</name>